<dbReference type="SUPFAM" id="SSF53383">
    <property type="entry name" value="PLP-dependent transferases"/>
    <property type="match status" value="1"/>
</dbReference>
<dbReference type="FunFam" id="3.40.640.10:FF:000025">
    <property type="entry name" value="Histidine decarboxylase"/>
    <property type="match status" value="1"/>
</dbReference>
<dbReference type="InterPro" id="IPR021115">
    <property type="entry name" value="Pyridoxal-P_BS"/>
</dbReference>
<evidence type="ECO:0000256" key="6">
    <source>
        <dbReference type="RuleBase" id="RU000382"/>
    </source>
</evidence>
<evidence type="ECO:0000256" key="3">
    <source>
        <dbReference type="ARBA" id="ARBA00022898"/>
    </source>
</evidence>
<dbReference type="EMBL" id="JAPXFL010000005">
    <property type="protein sequence ID" value="KAK9506252.1"/>
    <property type="molecule type" value="Genomic_DNA"/>
</dbReference>
<dbReference type="GO" id="GO:0019752">
    <property type="term" value="P:carboxylic acid metabolic process"/>
    <property type="evidence" value="ECO:0007669"/>
    <property type="project" value="InterPro"/>
</dbReference>
<dbReference type="PRINTS" id="PR00800">
    <property type="entry name" value="YHDCRBOXLASE"/>
</dbReference>
<feature type="modified residue" description="N6-(pyridoxal phosphate)lysine" evidence="5">
    <location>
        <position position="303"/>
    </location>
</feature>
<dbReference type="GO" id="GO:0030170">
    <property type="term" value="F:pyridoxal phosphate binding"/>
    <property type="evidence" value="ECO:0007669"/>
    <property type="project" value="InterPro"/>
</dbReference>
<sequence>MNAEEFEKLAKEVIEYIVDYNGKLRSRNVLPDVEPGYLHHLIPSDAPENPDHWTKIIPDFDRFIMPGITHWNSPMFNAFYVSAGCYPSIVADLLSCGIATIGIHWLSSPAVTELEVIVLDWLAKLMNLPEHFLASSPGSGGGIIQGSASEGIFVALITAKDKMVKRLQAKFPDWEEGLIKAKLVAYASDQSNSSCEKAGRIGSMKIRLLASDDQGRLRADALQKAILEDRNKGLIPCFVMATLGTTGTCAFDDISAVGKICNAEKIWLHIDAAYAGAAFICPEFQYLMAGVEYADSFCMNPHKWLLTTFNCSAFWVKDRHDLTNLFSVDRPYLKANSGDVNGKYAPDFRNWELPLGRSFRALKLWLTLRLYGVRNLQNYIRNHCDLAKHFESLVLQDNRFELVCPAIMGLVCFRLKGEDSLSMELLKSITDERKLYMVAGIFHGKYFIRYAICSRYMEIKDVELGWNIIVSHADQITRQHNS</sequence>
<reference evidence="7 8" key="1">
    <citation type="submission" date="2022-12" db="EMBL/GenBank/DDBJ databases">
        <title>Chromosome-level genome assembly of true bugs.</title>
        <authorList>
            <person name="Ma L."/>
            <person name="Li H."/>
        </authorList>
    </citation>
    <scope>NUCLEOTIDE SEQUENCE [LARGE SCALE GENOMIC DNA]</scope>
    <source>
        <strain evidence="7">Lab_2022b</strain>
    </source>
</reference>
<proteinExistence type="inferred from homology"/>
<evidence type="ECO:0000313" key="7">
    <source>
        <dbReference type="EMBL" id="KAK9506252.1"/>
    </source>
</evidence>
<dbReference type="GO" id="GO:0006584">
    <property type="term" value="P:catecholamine metabolic process"/>
    <property type="evidence" value="ECO:0007669"/>
    <property type="project" value="TreeGrafter"/>
</dbReference>
<dbReference type="InterPro" id="IPR015421">
    <property type="entry name" value="PyrdxlP-dep_Trfase_major"/>
</dbReference>
<evidence type="ECO:0000256" key="5">
    <source>
        <dbReference type="PIRSR" id="PIRSR602129-50"/>
    </source>
</evidence>
<dbReference type="Gene3D" id="3.40.640.10">
    <property type="entry name" value="Type I PLP-dependent aspartate aminotransferase-like (Major domain)"/>
    <property type="match status" value="1"/>
</dbReference>
<dbReference type="GO" id="GO:0005737">
    <property type="term" value="C:cytoplasm"/>
    <property type="evidence" value="ECO:0007669"/>
    <property type="project" value="TreeGrafter"/>
</dbReference>
<name>A0AAW1D6Z7_9HEMI</name>
<comment type="caution">
    <text evidence="7">The sequence shown here is derived from an EMBL/GenBank/DDBJ whole genome shotgun (WGS) entry which is preliminary data.</text>
</comment>
<evidence type="ECO:0000256" key="1">
    <source>
        <dbReference type="ARBA" id="ARBA00001933"/>
    </source>
</evidence>
<dbReference type="InterPro" id="IPR015424">
    <property type="entry name" value="PyrdxlP-dep_Trfase"/>
</dbReference>
<keyword evidence="8" id="KW-1185">Reference proteome</keyword>
<accession>A0AAW1D6Z7</accession>
<dbReference type="PANTHER" id="PTHR11999">
    <property type="entry name" value="GROUP II PYRIDOXAL-5-PHOSPHATE DECARBOXYLASE"/>
    <property type="match status" value="1"/>
</dbReference>
<evidence type="ECO:0000256" key="4">
    <source>
        <dbReference type="ARBA" id="ARBA00023239"/>
    </source>
</evidence>
<dbReference type="InterPro" id="IPR015422">
    <property type="entry name" value="PyrdxlP-dep_Trfase_small"/>
</dbReference>
<keyword evidence="3 5" id="KW-0663">Pyridoxal phosphate</keyword>
<dbReference type="Pfam" id="PF00282">
    <property type="entry name" value="Pyridoxal_deC"/>
    <property type="match status" value="1"/>
</dbReference>
<evidence type="ECO:0000313" key="8">
    <source>
        <dbReference type="Proteomes" id="UP001461498"/>
    </source>
</evidence>
<evidence type="ECO:0008006" key="9">
    <source>
        <dbReference type="Google" id="ProtNLM"/>
    </source>
</evidence>
<dbReference type="Gene3D" id="3.90.1150.10">
    <property type="entry name" value="Aspartate Aminotransferase, domain 1"/>
    <property type="match status" value="1"/>
</dbReference>
<dbReference type="AlphaFoldDB" id="A0AAW1D6Z7"/>
<dbReference type="Proteomes" id="UP001461498">
    <property type="component" value="Unassembled WGS sequence"/>
</dbReference>
<protein>
    <recommendedName>
        <fullName evidence="9">Dopa decarboxylase</fullName>
    </recommendedName>
</protein>
<comment type="cofactor">
    <cofactor evidence="1 5 6">
        <name>pyridoxal 5'-phosphate</name>
        <dbReference type="ChEBI" id="CHEBI:597326"/>
    </cofactor>
</comment>
<dbReference type="GO" id="GO:0006520">
    <property type="term" value="P:amino acid metabolic process"/>
    <property type="evidence" value="ECO:0007669"/>
    <property type="project" value="InterPro"/>
</dbReference>
<dbReference type="SMR" id="A0AAW1D6Z7"/>
<keyword evidence="4 6" id="KW-0456">Lyase</keyword>
<dbReference type="PANTHER" id="PTHR11999:SF60">
    <property type="entry name" value="3,4-DIHYDROXYPHENYLACETALDEHYDE SYNTHASE"/>
    <property type="match status" value="1"/>
</dbReference>
<dbReference type="Gene3D" id="1.20.1340.10">
    <property type="entry name" value="dopa decarboxylase, N-terminal domain"/>
    <property type="match status" value="1"/>
</dbReference>
<organism evidence="7 8">
    <name type="scientific">Rhynocoris fuscipes</name>
    <dbReference type="NCBI Taxonomy" id="488301"/>
    <lineage>
        <taxon>Eukaryota</taxon>
        <taxon>Metazoa</taxon>
        <taxon>Ecdysozoa</taxon>
        <taxon>Arthropoda</taxon>
        <taxon>Hexapoda</taxon>
        <taxon>Insecta</taxon>
        <taxon>Pterygota</taxon>
        <taxon>Neoptera</taxon>
        <taxon>Paraneoptera</taxon>
        <taxon>Hemiptera</taxon>
        <taxon>Heteroptera</taxon>
        <taxon>Panheteroptera</taxon>
        <taxon>Cimicomorpha</taxon>
        <taxon>Reduviidae</taxon>
        <taxon>Harpactorinae</taxon>
        <taxon>Harpactorini</taxon>
        <taxon>Rhynocoris</taxon>
    </lineage>
</organism>
<dbReference type="InterPro" id="IPR010977">
    <property type="entry name" value="Aromatic_deC"/>
</dbReference>
<dbReference type="InterPro" id="IPR002129">
    <property type="entry name" value="PyrdxlP-dep_de-COase"/>
</dbReference>
<comment type="similarity">
    <text evidence="2 6">Belongs to the group II decarboxylase family.</text>
</comment>
<dbReference type="GO" id="GO:0004058">
    <property type="term" value="F:aromatic-L-amino-acid decarboxylase activity"/>
    <property type="evidence" value="ECO:0007669"/>
    <property type="project" value="TreeGrafter"/>
</dbReference>
<evidence type="ECO:0000256" key="2">
    <source>
        <dbReference type="ARBA" id="ARBA00009533"/>
    </source>
</evidence>
<dbReference type="PROSITE" id="PS00392">
    <property type="entry name" value="DDC_GAD_HDC_YDC"/>
    <property type="match status" value="1"/>
</dbReference>
<gene>
    <name evidence="7" type="ORF">O3M35_008221</name>
</gene>